<name>A0ABY7DI05_MYAAR</name>
<dbReference type="InterPro" id="IPR009729">
    <property type="entry name" value="Gal-3-0_sulfotransfrase"/>
</dbReference>
<comment type="subcellular location">
    <subcellularLocation>
        <location evidence="1">Golgi apparatus membrane</location>
        <topology evidence="1">Single-pass type II membrane protein</topology>
    </subcellularLocation>
</comment>
<evidence type="ECO:0000256" key="2">
    <source>
        <dbReference type="ARBA" id="ARBA00008124"/>
    </source>
</evidence>
<dbReference type="InterPro" id="IPR027417">
    <property type="entry name" value="P-loop_NTPase"/>
</dbReference>
<keyword evidence="9" id="KW-0325">Glycoprotein</keyword>
<keyword evidence="7" id="KW-0333">Golgi apparatus</keyword>
<feature type="transmembrane region" description="Helical" evidence="10">
    <location>
        <begin position="12"/>
        <end position="31"/>
    </location>
</feature>
<evidence type="ECO:0000256" key="5">
    <source>
        <dbReference type="ARBA" id="ARBA00022968"/>
    </source>
</evidence>
<sequence>MSLNNNSIRTLIGSVGVVMLVLTVMSVSVMHREFFTSATKPEQLLDSLNIRKEYTIKTDGLTRNEGAKPTPVTHVGFLKVHKAASTTTQAIFLRFGWRRNLTFVLPFEYNNCGYPNVISTNESVTKYNTIMAGNGTQFDILCHHVLYGDREWSSVLHTDSFLVGTVREPFSHFKSILNYFRPLIMRQLKNESPDPVAKFLNSPKEFDAKDPRYSLLNNRMAIEYGVDPEIVKSRDVRKFNEYLHNVLDRKFSVVIPAKRFDEGLILMKRRLNWALNDIMYAMKNVRGEKEEVAFPVSENLRELYEEHSLFDYMIYDFFLAKFQRQVEAEGQSFARETEHFKQVRKEVEEFCHNRSEESRTEIIIPESEFNEKFIMDRSDCKIMHMGEIEFTQEIRKRQYGSADWTQDKQIEWRRKQNQHTA</sequence>
<dbReference type="Pfam" id="PF06990">
    <property type="entry name" value="Gal-3-0_sulfotr"/>
    <property type="match status" value="1"/>
</dbReference>
<evidence type="ECO:0000256" key="6">
    <source>
        <dbReference type="ARBA" id="ARBA00022989"/>
    </source>
</evidence>
<proteinExistence type="inferred from homology"/>
<evidence type="ECO:0000256" key="10">
    <source>
        <dbReference type="SAM" id="Phobius"/>
    </source>
</evidence>
<evidence type="ECO:0000256" key="3">
    <source>
        <dbReference type="ARBA" id="ARBA00022679"/>
    </source>
</evidence>
<dbReference type="EMBL" id="CP111013">
    <property type="protein sequence ID" value="WAQ97317.1"/>
    <property type="molecule type" value="Genomic_DNA"/>
</dbReference>
<keyword evidence="12" id="KW-1185">Reference proteome</keyword>
<protein>
    <submittedName>
        <fullName evidence="11">G3ST1-like protein</fullName>
    </submittedName>
</protein>
<accession>A0ABY7DI05</accession>
<gene>
    <name evidence="11" type="ORF">MAR_030007</name>
</gene>
<evidence type="ECO:0000313" key="12">
    <source>
        <dbReference type="Proteomes" id="UP001164746"/>
    </source>
</evidence>
<evidence type="ECO:0000256" key="9">
    <source>
        <dbReference type="ARBA" id="ARBA00023180"/>
    </source>
</evidence>
<evidence type="ECO:0000256" key="4">
    <source>
        <dbReference type="ARBA" id="ARBA00022692"/>
    </source>
</evidence>
<keyword evidence="8 10" id="KW-0472">Membrane</keyword>
<keyword evidence="6 10" id="KW-1133">Transmembrane helix</keyword>
<evidence type="ECO:0000256" key="7">
    <source>
        <dbReference type="ARBA" id="ARBA00023034"/>
    </source>
</evidence>
<evidence type="ECO:0000256" key="8">
    <source>
        <dbReference type="ARBA" id="ARBA00023136"/>
    </source>
</evidence>
<dbReference type="PANTHER" id="PTHR14647">
    <property type="entry name" value="GALACTOSE-3-O-SULFOTRANSFERASE"/>
    <property type="match status" value="1"/>
</dbReference>
<evidence type="ECO:0000256" key="1">
    <source>
        <dbReference type="ARBA" id="ARBA00004323"/>
    </source>
</evidence>
<organism evidence="11 12">
    <name type="scientific">Mya arenaria</name>
    <name type="common">Soft-shell clam</name>
    <dbReference type="NCBI Taxonomy" id="6604"/>
    <lineage>
        <taxon>Eukaryota</taxon>
        <taxon>Metazoa</taxon>
        <taxon>Spiralia</taxon>
        <taxon>Lophotrochozoa</taxon>
        <taxon>Mollusca</taxon>
        <taxon>Bivalvia</taxon>
        <taxon>Autobranchia</taxon>
        <taxon>Heteroconchia</taxon>
        <taxon>Euheterodonta</taxon>
        <taxon>Imparidentia</taxon>
        <taxon>Neoheterodontei</taxon>
        <taxon>Myida</taxon>
        <taxon>Myoidea</taxon>
        <taxon>Myidae</taxon>
        <taxon>Mya</taxon>
    </lineage>
</organism>
<evidence type="ECO:0000313" key="11">
    <source>
        <dbReference type="EMBL" id="WAQ97317.1"/>
    </source>
</evidence>
<keyword evidence="5" id="KW-0735">Signal-anchor</keyword>
<keyword evidence="4 10" id="KW-0812">Transmembrane</keyword>
<comment type="similarity">
    <text evidence="2">Belongs to the galactose-3-O-sulfotransferase family.</text>
</comment>
<keyword evidence="3" id="KW-0808">Transferase</keyword>
<reference evidence="11" key="1">
    <citation type="submission" date="2022-11" db="EMBL/GenBank/DDBJ databases">
        <title>Centuries of genome instability and evolution in soft-shell clam transmissible cancer (bioRxiv).</title>
        <authorList>
            <person name="Hart S.F.M."/>
            <person name="Yonemitsu M.A."/>
            <person name="Giersch R.M."/>
            <person name="Beal B.F."/>
            <person name="Arriagada G."/>
            <person name="Davis B.W."/>
            <person name="Ostrander E.A."/>
            <person name="Goff S.P."/>
            <person name="Metzger M.J."/>
        </authorList>
    </citation>
    <scope>NUCLEOTIDE SEQUENCE</scope>
    <source>
        <strain evidence="11">MELC-2E11</strain>
        <tissue evidence="11">Siphon/mantle</tissue>
    </source>
</reference>
<dbReference type="PANTHER" id="PTHR14647:SF87">
    <property type="entry name" value="PUTATIVE-RELATED"/>
    <property type="match status" value="1"/>
</dbReference>
<dbReference type="Gene3D" id="3.40.50.300">
    <property type="entry name" value="P-loop containing nucleotide triphosphate hydrolases"/>
    <property type="match status" value="1"/>
</dbReference>
<dbReference type="Proteomes" id="UP001164746">
    <property type="component" value="Chromosome 2"/>
</dbReference>